<evidence type="ECO:0000256" key="5">
    <source>
        <dbReference type="ARBA" id="ARBA00023125"/>
    </source>
</evidence>
<proteinExistence type="predicted"/>
<protein>
    <recommendedName>
        <fullName evidence="9">Nuclear receptor domain-containing protein</fullName>
    </recommendedName>
</protein>
<gene>
    <name evidence="10" type="ORF">SMN809_LOCUS81412</name>
</gene>
<evidence type="ECO:0000256" key="1">
    <source>
        <dbReference type="ARBA" id="ARBA00022723"/>
    </source>
</evidence>
<sequence length="143" mass="15677">MATATDEYFSSGHNVTNGQVIKTEGVIPTTTQYFNGNANQFNSNQQQTFTFDNIVYNTIIPNQPMYNIQQINLQSINKPATTPASASPPPPPRVYKPCVVCGDKSSGYHYGVSSCEGCKVSVFDICLILQINFYFNAIGFLSA</sequence>
<evidence type="ECO:0000256" key="3">
    <source>
        <dbReference type="ARBA" id="ARBA00022833"/>
    </source>
</evidence>
<dbReference type="Gene3D" id="3.30.50.10">
    <property type="entry name" value="Erythroid Transcription Factor GATA-1, subunit A"/>
    <property type="match status" value="1"/>
</dbReference>
<evidence type="ECO:0000256" key="2">
    <source>
        <dbReference type="ARBA" id="ARBA00022771"/>
    </source>
</evidence>
<evidence type="ECO:0000259" key="9">
    <source>
        <dbReference type="PROSITE" id="PS51030"/>
    </source>
</evidence>
<evidence type="ECO:0000313" key="10">
    <source>
        <dbReference type="EMBL" id="CAF5219408.1"/>
    </source>
</evidence>
<organism evidence="10 11">
    <name type="scientific">Rotaria magnacalcarata</name>
    <dbReference type="NCBI Taxonomy" id="392030"/>
    <lineage>
        <taxon>Eukaryota</taxon>
        <taxon>Metazoa</taxon>
        <taxon>Spiralia</taxon>
        <taxon>Gnathifera</taxon>
        <taxon>Rotifera</taxon>
        <taxon>Eurotatoria</taxon>
        <taxon>Bdelloidea</taxon>
        <taxon>Philodinida</taxon>
        <taxon>Philodinidae</taxon>
        <taxon>Rotaria</taxon>
    </lineage>
</organism>
<dbReference type="GO" id="GO:0008270">
    <property type="term" value="F:zinc ion binding"/>
    <property type="evidence" value="ECO:0007669"/>
    <property type="project" value="UniProtKB-KW"/>
</dbReference>
<keyword evidence="3" id="KW-0862">Zinc</keyword>
<dbReference type="Pfam" id="PF00105">
    <property type="entry name" value="zf-C4"/>
    <property type="match status" value="1"/>
</dbReference>
<dbReference type="InterPro" id="IPR013088">
    <property type="entry name" value="Znf_NHR/GATA"/>
</dbReference>
<dbReference type="PANTHER" id="PTHR24085:SF9">
    <property type="match status" value="1"/>
</dbReference>
<dbReference type="PANTHER" id="PTHR24085">
    <property type="entry name" value="NUCLEAR HORMONE RECEPTOR"/>
    <property type="match status" value="1"/>
</dbReference>
<dbReference type="InterPro" id="IPR001628">
    <property type="entry name" value="Znf_hrmn_rcpt"/>
</dbReference>
<dbReference type="PROSITE" id="PS51030">
    <property type="entry name" value="NUCLEAR_REC_DBD_2"/>
    <property type="match status" value="1"/>
</dbReference>
<name>A0A8S3JM72_9BILA</name>
<comment type="caution">
    <text evidence="10">The sequence shown here is derived from an EMBL/GenBank/DDBJ whole genome shotgun (WGS) entry which is preliminary data.</text>
</comment>
<dbReference type="GO" id="GO:0000978">
    <property type="term" value="F:RNA polymerase II cis-regulatory region sequence-specific DNA binding"/>
    <property type="evidence" value="ECO:0007669"/>
    <property type="project" value="TreeGrafter"/>
</dbReference>
<evidence type="ECO:0000256" key="6">
    <source>
        <dbReference type="ARBA" id="ARBA00023163"/>
    </source>
</evidence>
<reference evidence="10" key="1">
    <citation type="submission" date="2021-02" db="EMBL/GenBank/DDBJ databases">
        <authorList>
            <person name="Nowell W R."/>
        </authorList>
    </citation>
    <scope>NUCLEOTIDE SEQUENCE</scope>
</reference>
<evidence type="ECO:0000313" key="11">
    <source>
        <dbReference type="Proteomes" id="UP000676336"/>
    </source>
</evidence>
<dbReference type="GO" id="GO:0071376">
    <property type="term" value="P:cellular response to corticotropin-releasing hormone stimulus"/>
    <property type="evidence" value="ECO:0007669"/>
    <property type="project" value="TreeGrafter"/>
</dbReference>
<keyword evidence="6" id="KW-0804">Transcription</keyword>
<keyword evidence="4" id="KW-0805">Transcription regulation</keyword>
<keyword evidence="8" id="KW-0539">Nucleus</keyword>
<keyword evidence="2" id="KW-0863">Zinc-finger</keyword>
<evidence type="ECO:0000256" key="4">
    <source>
        <dbReference type="ARBA" id="ARBA00023015"/>
    </source>
</evidence>
<keyword evidence="7" id="KW-0675">Receptor</keyword>
<evidence type="ECO:0000256" key="7">
    <source>
        <dbReference type="ARBA" id="ARBA00023170"/>
    </source>
</evidence>
<keyword evidence="1" id="KW-0479">Metal-binding</keyword>
<dbReference type="GO" id="GO:0005667">
    <property type="term" value="C:transcription regulator complex"/>
    <property type="evidence" value="ECO:0007669"/>
    <property type="project" value="TreeGrafter"/>
</dbReference>
<dbReference type="GO" id="GO:0035259">
    <property type="term" value="F:nuclear glucocorticoid receptor binding"/>
    <property type="evidence" value="ECO:0007669"/>
    <property type="project" value="TreeGrafter"/>
</dbReference>
<dbReference type="AlphaFoldDB" id="A0A8S3JM72"/>
<dbReference type="SUPFAM" id="SSF57716">
    <property type="entry name" value="Glucocorticoid receptor-like (DNA-binding domain)"/>
    <property type="match status" value="1"/>
</dbReference>
<dbReference type="EMBL" id="CAJOBI010348208">
    <property type="protein sequence ID" value="CAF5219408.1"/>
    <property type="molecule type" value="Genomic_DNA"/>
</dbReference>
<accession>A0A8S3JM72</accession>
<dbReference type="GO" id="GO:0000981">
    <property type="term" value="F:DNA-binding transcription factor activity, RNA polymerase II-specific"/>
    <property type="evidence" value="ECO:0007669"/>
    <property type="project" value="TreeGrafter"/>
</dbReference>
<dbReference type="SMART" id="SM00399">
    <property type="entry name" value="ZnF_C4"/>
    <property type="match status" value="1"/>
</dbReference>
<evidence type="ECO:0000256" key="8">
    <source>
        <dbReference type="ARBA" id="ARBA00023242"/>
    </source>
</evidence>
<keyword evidence="5" id="KW-0238">DNA-binding</keyword>
<feature type="domain" description="Nuclear receptor" evidence="9">
    <location>
        <begin position="95"/>
        <end position="119"/>
    </location>
</feature>
<dbReference type="Proteomes" id="UP000676336">
    <property type="component" value="Unassembled WGS sequence"/>
</dbReference>
<dbReference type="GO" id="GO:0005634">
    <property type="term" value="C:nucleus"/>
    <property type="evidence" value="ECO:0007669"/>
    <property type="project" value="TreeGrafter"/>
</dbReference>